<evidence type="ECO:0000313" key="2">
    <source>
        <dbReference type="Proteomes" id="UP000555448"/>
    </source>
</evidence>
<dbReference type="EMBL" id="JACHLR010000035">
    <property type="protein sequence ID" value="MBB4860878.1"/>
    <property type="molecule type" value="Genomic_DNA"/>
</dbReference>
<organism evidence="1 2">
    <name type="scientific">Novosphingobium chloroacetimidivorans</name>
    <dbReference type="NCBI Taxonomy" id="1428314"/>
    <lineage>
        <taxon>Bacteria</taxon>
        <taxon>Pseudomonadati</taxon>
        <taxon>Pseudomonadota</taxon>
        <taxon>Alphaproteobacteria</taxon>
        <taxon>Sphingomonadales</taxon>
        <taxon>Sphingomonadaceae</taxon>
        <taxon>Novosphingobium</taxon>
    </lineage>
</organism>
<dbReference type="RefSeq" id="WP_184250390.1">
    <property type="nucleotide sequence ID" value="NZ_JACHLR010000035.1"/>
</dbReference>
<keyword evidence="2" id="KW-1185">Reference proteome</keyword>
<dbReference type="Proteomes" id="UP000555448">
    <property type="component" value="Unassembled WGS sequence"/>
</dbReference>
<accession>A0A7W7KES4</accession>
<proteinExistence type="predicted"/>
<sequence>MKLQDHLYFNVKDWEARCVHARLRKAETLWPGDFALQAFLLLEAHEISGTTIHTGLGDLNIRNRVQHTGIIRAKVEPLSSISVLCKCLFLYGPLFAGARSSSRSTWAAAPSGFAG</sequence>
<comment type="caution">
    <text evidence="1">The sequence shown here is derived from an EMBL/GenBank/DDBJ whole genome shotgun (WGS) entry which is preliminary data.</text>
</comment>
<protein>
    <submittedName>
        <fullName evidence="1">Uncharacterized protein</fullName>
    </submittedName>
</protein>
<dbReference type="AlphaFoldDB" id="A0A7W7KES4"/>
<reference evidence="1 2" key="1">
    <citation type="submission" date="2020-08" db="EMBL/GenBank/DDBJ databases">
        <title>Functional genomics of gut bacteria from endangered species of beetles.</title>
        <authorList>
            <person name="Carlos-Shanley C."/>
        </authorList>
    </citation>
    <scope>NUCLEOTIDE SEQUENCE [LARGE SCALE GENOMIC DNA]</scope>
    <source>
        <strain evidence="1 2">S00245</strain>
    </source>
</reference>
<name>A0A7W7KES4_9SPHN</name>
<gene>
    <name evidence="1" type="ORF">HNO88_004224</name>
</gene>
<evidence type="ECO:0000313" key="1">
    <source>
        <dbReference type="EMBL" id="MBB4860878.1"/>
    </source>
</evidence>